<evidence type="ECO:0000256" key="7">
    <source>
        <dbReference type="ARBA" id="ARBA00023136"/>
    </source>
</evidence>
<feature type="transmembrane region" description="Helical" evidence="10">
    <location>
        <begin position="125"/>
        <end position="148"/>
    </location>
</feature>
<protein>
    <recommendedName>
        <fullName evidence="3 9">Flagellar biosynthetic protein FliR</fullName>
    </recommendedName>
</protein>
<feature type="transmembrane region" description="Helical" evidence="10">
    <location>
        <begin position="212"/>
        <end position="234"/>
    </location>
</feature>
<keyword evidence="4 10" id="KW-1003">Cell membrane</keyword>
<feature type="transmembrane region" description="Helical" evidence="10">
    <location>
        <begin position="42"/>
        <end position="59"/>
    </location>
</feature>
<dbReference type="RefSeq" id="WP_345531453.1">
    <property type="nucleotide sequence ID" value="NZ_BAABLD010000002.1"/>
</dbReference>
<evidence type="ECO:0000256" key="5">
    <source>
        <dbReference type="ARBA" id="ARBA00022692"/>
    </source>
</evidence>
<keyword evidence="11" id="KW-0969">Cilium</keyword>
<reference evidence="12" key="1">
    <citation type="journal article" date="2019" name="Int. J. Syst. Evol. Microbiol.">
        <title>The Global Catalogue of Microorganisms (GCM) 10K type strain sequencing project: providing services to taxonomists for standard genome sequencing and annotation.</title>
        <authorList>
            <consortium name="The Broad Institute Genomics Platform"/>
            <consortium name="The Broad Institute Genome Sequencing Center for Infectious Disease"/>
            <person name="Wu L."/>
            <person name="Ma J."/>
        </authorList>
    </citation>
    <scope>NUCLEOTIDE SEQUENCE [LARGE SCALE GENOMIC DNA]</scope>
    <source>
        <strain evidence="12">JCM 18715</strain>
    </source>
</reference>
<comment type="function">
    <text evidence="1 10">Role in flagellar biosynthesis.</text>
</comment>
<proteinExistence type="inferred from homology"/>
<sequence>MFSITTAQLDALLVTWVFPMVRVMSFVAAAPVFNNVAIPRRIKLIVALAIGFAVGASLPQQNLPAPGSYVGLAVLAQQIIIGAGLGLAMRVVFAALDVMGELVGLQMGLSFATFFDPQSQGQTSVIAQIVGIFSTLLFLALNGHLLLIQSLAQSFEWLPITATPVHSEGFLWLARSGAILFATGLLLALPVIAALLITNIALAVLTRAAPQLNLFAIGFPITSTVGIAVLWLTLPVLASVLQGVFDQGFEGITMLARAFAQR</sequence>
<dbReference type="InterPro" id="IPR006303">
    <property type="entry name" value="FliR"/>
</dbReference>
<evidence type="ECO:0000313" key="11">
    <source>
        <dbReference type="EMBL" id="GAA5159929.1"/>
    </source>
</evidence>
<evidence type="ECO:0000256" key="1">
    <source>
        <dbReference type="ARBA" id="ARBA00002578"/>
    </source>
</evidence>
<dbReference type="Pfam" id="PF01311">
    <property type="entry name" value="Bac_export_1"/>
    <property type="match status" value="1"/>
</dbReference>
<keyword evidence="7 10" id="KW-0472">Membrane</keyword>
<name>A0ABP9QD63_9RHOO</name>
<evidence type="ECO:0000256" key="2">
    <source>
        <dbReference type="ARBA" id="ARBA00009772"/>
    </source>
</evidence>
<comment type="caution">
    <text evidence="11">The sequence shown here is derived from an EMBL/GenBank/DDBJ whole genome shotgun (WGS) entry which is preliminary data.</text>
</comment>
<dbReference type="PANTHER" id="PTHR30065">
    <property type="entry name" value="FLAGELLAR BIOSYNTHETIC PROTEIN FLIR"/>
    <property type="match status" value="1"/>
</dbReference>
<keyword evidence="12" id="KW-1185">Reference proteome</keyword>
<keyword evidence="5 10" id="KW-0812">Transmembrane</keyword>
<dbReference type="Proteomes" id="UP001500547">
    <property type="component" value="Unassembled WGS sequence"/>
</dbReference>
<evidence type="ECO:0000256" key="3">
    <source>
        <dbReference type="ARBA" id="ARBA00021717"/>
    </source>
</evidence>
<gene>
    <name evidence="11" type="primary">fliR</name>
    <name evidence="11" type="ORF">GCM10025770_07030</name>
</gene>
<feature type="transmembrane region" description="Helical" evidence="10">
    <location>
        <begin position="12"/>
        <end position="30"/>
    </location>
</feature>
<evidence type="ECO:0000256" key="6">
    <source>
        <dbReference type="ARBA" id="ARBA00022989"/>
    </source>
</evidence>
<evidence type="ECO:0000313" key="12">
    <source>
        <dbReference type="Proteomes" id="UP001500547"/>
    </source>
</evidence>
<keyword evidence="11" id="KW-0282">Flagellum</keyword>
<evidence type="ECO:0000256" key="10">
    <source>
        <dbReference type="RuleBase" id="RU362071"/>
    </source>
</evidence>
<evidence type="ECO:0000256" key="9">
    <source>
        <dbReference type="NCBIfam" id="TIGR01400"/>
    </source>
</evidence>
<feature type="transmembrane region" description="Helical" evidence="10">
    <location>
        <begin position="178"/>
        <end position="205"/>
    </location>
</feature>
<dbReference type="PANTHER" id="PTHR30065:SF8">
    <property type="entry name" value="FLAGELLAR BIOSYNTHETIC PROTEIN FLIR"/>
    <property type="match status" value="1"/>
</dbReference>
<dbReference type="PRINTS" id="PR00953">
    <property type="entry name" value="TYPE3IMRPROT"/>
</dbReference>
<feature type="transmembrane region" description="Helical" evidence="10">
    <location>
        <begin position="79"/>
        <end position="104"/>
    </location>
</feature>
<dbReference type="InterPro" id="IPR002010">
    <property type="entry name" value="T3SS_IM_R"/>
</dbReference>
<evidence type="ECO:0000256" key="4">
    <source>
        <dbReference type="ARBA" id="ARBA00022475"/>
    </source>
</evidence>
<comment type="similarity">
    <text evidence="2 10">Belongs to the FliR/MopE/SpaR family.</text>
</comment>
<comment type="subcellular location">
    <subcellularLocation>
        <location evidence="10">Cell membrane</location>
        <topology evidence="10">Multi-pass membrane protein</topology>
    </subcellularLocation>
    <subcellularLocation>
        <location evidence="10">Bacterial flagellum basal body</location>
    </subcellularLocation>
</comment>
<organism evidence="11 12">
    <name type="scientific">Viridibacterium curvum</name>
    <dbReference type="NCBI Taxonomy" id="1101404"/>
    <lineage>
        <taxon>Bacteria</taxon>
        <taxon>Pseudomonadati</taxon>
        <taxon>Pseudomonadota</taxon>
        <taxon>Betaproteobacteria</taxon>
        <taxon>Rhodocyclales</taxon>
        <taxon>Rhodocyclaceae</taxon>
        <taxon>Viridibacterium</taxon>
    </lineage>
</organism>
<keyword evidence="8 10" id="KW-0975">Bacterial flagellum</keyword>
<accession>A0ABP9QD63</accession>
<evidence type="ECO:0000256" key="8">
    <source>
        <dbReference type="ARBA" id="ARBA00023143"/>
    </source>
</evidence>
<keyword evidence="6 10" id="KW-1133">Transmembrane helix</keyword>
<dbReference type="NCBIfam" id="TIGR01400">
    <property type="entry name" value="fliR"/>
    <property type="match status" value="1"/>
</dbReference>
<dbReference type="EMBL" id="BAABLD010000002">
    <property type="protein sequence ID" value="GAA5159929.1"/>
    <property type="molecule type" value="Genomic_DNA"/>
</dbReference>
<keyword evidence="11" id="KW-0966">Cell projection</keyword>